<comment type="caution">
    <text evidence="3">The sequence shown here is derived from an EMBL/GenBank/DDBJ whole genome shotgun (WGS) entry which is preliminary data.</text>
</comment>
<evidence type="ECO:0000313" key="3">
    <source>
        <dbReference type="EMBL" id="MEJ6009531.1"/>
    </source>
</evidence>
<dbReference type="EMBL" id="JBBHJY010000002">
    <property type="protein sequence ID" value="MEJ6009531.1"/>
    <property type="molecule type" value="Genomic_DNA"/>
</dbReference>
<keyword evidence="4" id="KW-1185">Reference proteome</keyword>
<organism evidence="3 4">
    <name type="scientific">Novosphingobium aquae</name>
    <dbReference type="NCBI Taxonomy" id="3133435"/>
    <lineage>
        <taxon>Bacteria</taxon>
        <taxon>Pseudomonadati</taxon>
        <taxon>Pseudomonadota</taxon>
        <taxon>Alphaproteobacteria</taxon>
        <taxon>Sphingomonadales</taxon>
        <taxon>Sphingomonadaceae</taxon>
        <taxon>Novosphingobium</taxon>
    </lineage>
</organism>
<name>A0ABU8S7J4_9SPHN</name>
<feature type="compositionally biased region" description="Basic and acidic residues" evidence="2">
    <location>
        <begin position="133"/>
        <end position="143"/>
    </location>
</feature>
<feature type="coiled-coil region" evidence="1">
    <location>
        <begin position="31"/>
        <end position="58"/>
    </location>
</feature>
<evidence type="ECO:0000256" key="1">
    <source>
        <dbReference type="SAM" id="Coils"/>
    </source>
</evidence>
<evidence type="ECO:0008006" key="5">
    <source>
        <dbReference type="Google" id="ProtNLM"/>
    </source>
</evidence>
<feature type="region of interest" description="Disordered" evidence="2">
    <location>
        <begin position="118"/>
        <end position="169"/>
    </location>
</feature>
<reference evidence="3 4" key="1">
    <citation type="submission" date="2024-03" db="EMBL/GenBank/DDBJ databases">
        <authorList>
            <person name="Jo J.-H."/>
        </authorList>
    </citation>
    <scope>NUCLEOTIDE SEQUENCE [LARGE SCALE GENOMIC DNA]</scope>
    <source>
        <strain evidence="3 4">AS3R-12</strain>
    </source>
</reference>
<dbReference type="Proteomes" id="UP001379235">
    <property type="component" value="Unassembled WGS sequence"/>
</dbReference>
<accession>A0ABU8S7J4</accession>
<evidence type="ECO:0000256" key="2">
    <source>
        <dbReference type="SAM" id="MobiDB-lite"/>
    </source>
</evidence>
<protein>
    <recommendedName>
        <fullName evidence="5">Cell division protein FtsL</fullName>
    </recommendedName>
</protein>
<dbReference type="RefSeq" id="WP_339965643.1">
    <property type="nucleotide sequence ID" value="NZ_JBBHJY010000002.1"/>
</dbReference>
<evidence type="ECO:0000313" key="4">
    <source>
        <dbReference type="Proteomes" id="UP001379235"/>
    </source>
</evidence>
<sequence>MIVTRSRLQKIGWAAILTVCFAMLVALTFRVNAVKSEVRLIERKLVSVQQQKELLKTEFQTRASQRKLTALNDFEFGFKAPTPGQYLESERQLASLGKARAADAPAPIMVASAAREEESSFPTLVNPLSGRAEASEAKPEKPRRIATTAGNLGARLSQVSASKRDTIRE</sequence>
<keyword evidence="1" id="KW-0175">Coiled coil</keyword>
<proteinExistence type="predicted"/>
<gene>
    <name evidence="3" type="ORF">WG900_06330</name>
</gene>